<dbReference type="STRING" id="391625.PPSIR1_01372"/>
<accession>A6G8C5</accession>
<sequence length="523" mass="54952">MFVGQDAVVTLQASREMAGIYDDLVDYFGEEPFRQYRTNNVVDPGTIGGVICVSPTSALLGSAGADAALTKAVANYKDYNYSAAGGQMQFTMKRTDTEGSAGCNSTNTITAKFDSTSGGGVAGFPAGGQPYKEFTVGPIAANYGVDVGAHVMTHELGHAIGFRHTDYFNRSISCGGAATNEGDGGVGANHIPGTPTTNVTSSTSVMCSCYSTSSDGVWTSSDQIALDCMYDSGSCAPPAPPSYSTIYTESNMSGGTSYPNGGGGTIVNGVFDATGYSAVRFAIAGGSGDADLYVKYGSAPTTSDYDCRPWLSGNNESCEFNPSLDGDYHVMIVDYSAYSGVTFTIDAEGEGGGGNPDPDPEPDPDPDPDPTPGDWTELSNDSFESGWGSFNDGGSDAARSSAYATDGSYTLRIRDNSGTASSVFSDDFDLSGYSDLKLDFSFYAYSMENGENFFIELWDGSSWVVLADLARGTDFNNSTYYDAGFEISASDVNFAPDASLRFRCDASNNADRIYLDEIVISAK</sequence>
<keyword evidence="3" id="KW-0645">Protease</keyword>
<gene>
    <name evidence="3" type="ORF">PPSIR1_01372</name>
</gene>
<feature type="domain" description="Peptidase C-terminal archaeal/bacterial" evidence="2">
    <location>
        <begin position="271"/>
        <end position="332"/>
    </location>
</feature>
<dbReference type="eggNOG" id="COG3227">
    <property type="taxonomic scope" value="Bacteria"/>
</dbReference>
<dbReference type="InterPro" id="IPR024079">
    <property type="entry name" value="MetalloPept_cat_dom_sf"/>
</dbReference>
<keyword evidence="4" id="KW-1185">Reference proteome</keyword>
<evidence type="ECO:0000256" key="1">
    <source>
        <dbReference type="SAM" id="MobiDB-lite"/>
    </source>
</evidence>
<dbReference type="Gene3D" id="2.60.120.380">
    <property type="match status" value="1"/>
</dbReference>
<dbReference type="Pfam" id="PF12388">
    <property type="entry name" value="Peptidase_M57"/>
    <property type="match status" value="1"/>
</dbReference>
<dbReference type="GO" id="GO:0006508">
    <property type="term" value="P:proteolysis"/>
    <property type="evidence" value="ECO:0007669"/>
    <property type="project" value="UniProtKB-KW"/>
</dbReference>
<dbReference type="AlphaFoldDB" id="A6G8C5"/>
<evidence type="ECO:0000313" key="4">
    <source>
        <dbReference type="Proteomes" id="UP000005801"/>
    </source>
</evidence>
<proteinExistence type="predicted"/>
<dbReference type="SUPFAM" id="SSF55486">
    <property type="entry name" value="Metalloproteases ('zincins'), catalytic domain"/>
    <property type="match status" value="1"/>
</dbReference>
<evidence type="ECO:0000259" key="2">
    <source>
        <dbReference type="Pfam" id="PF04151"/>
    </source>
</evidence>
<dbReference type="eggNOG" id="COG5549">
    <property type="taxonomic scope" value="Bacteria"/>
</dbReference>
<dbReference type="MEROPS" id="M57.001"/>
<dbReference type="Proteomes" id="UP000005801">
    <property type="component" value="Unassembled WGS sequence"/>
</dbReference>
<feature type="region of interest" description="Disordered" evidence="1">
    <location>
        <begin position="345"/>
        <end position="378"/>
    </location>
</feature>
<protein>
    <submittedName>
        <fullName evidence="3">Protease B</fullName>
    </submittedName>
</protein>
<feature type="compositionally biased region" description="Acidic residues" evidence="1">
    <location>
        <begin position="358"/>
        <end position="368"/>
    </location>
</feature>
<dbReference type="RefSeq" id="WP_006972970.1">
    <property type="nucleotide sequence ID" value="NZ_ABCS01000039.1"/>
</dbReference>
<reference evidence="3 4" key="1">
    <citation type="submission" date="2007-06" db="EMBL/GenBank/DDBJ databases">
        <authorList>
            <person name="Shimkets L."/>
            <person name="Ferriera S."/>
            <person name="Johnson J."/>
            <person name="Kravitz S."/>
            <person name="Beeson K."/>
            <person name="Sutton G."/>
            <person name="Rogers Y.-H."/>
            <person name="Friedman R."/>
            <person name="Frazier M."/>
            <person name="Venter J.C."/>
        </authorList>
    </citation>
    <scope>NUCLEOTIDE SEQUENCE [LARGE SCALE GENOMIC DNA]</scope>
    <source>
        <strain evidence="3 4">SIR-1</strain>
    </source>
</reference>
<keyword evidence="3" id="KW-0378">Hydrolase</keyword>
<dbReference type="InterPro" id="IPR024653">
    <property type="entry name" value="Peptidase_M10/M27/M57"/>
</dbReference>
<organism evidence="3 4">
    <name type="scientific">Plesiocystis pacifica SIR-1</name>
    <dbReference type="NCBI Taxonomy" id="391625"/>
    <lineage>
        <taxon>Bacteria</taxon>
        <taxon>Pseudomonadati</taxon>
        <taxon>Myxococcota</taxon>
        <taxon>Polyangia</taxon>
        <taxon>Nannocystales</taxon>
        <taxon>Nannocystaceae</taxon>
        <taxon>Plesiocystis</taxon>
    </lineage>
</organism>
<evidence type="ECO:0000313" key="3">
    <source>
        <dbReference type="EMBL" id="EDM77835.1"/>
    </source>
</evidence>
<dbReference type="EMBL" id="ABCS01000039">
    <property type="protein sequence ID" value="EDM77835.1"/>
    <property type="molecule type" value="Genomic_DNA"/>
</dbReference>
<comment type="caution">
    <text evidence="3">The sequence shown here is derived from an EMBL/GenBank/DDBJ whole genome shotgun (WGS) entry which is preliminary data.</text>
</comment>
<dbReference type="Gene3D" id="2.60.120.260">
    <property type="entry name" value="Galactose-binding domain-like"/>
    <property type="match status" value="1"/>
</dbReference>
<dbReference type="InterPro" id="IPR007280">
    <property type="entry name" value="Peptidase_C_arc/bac"/>
</dbReference>
<dbReference type="Gene3D" id="3.40.390.10">
    <property type="entry name" value="Collagenase (Catalytic Domain)"/>
    <property type="match status" value="1"/>
</dbReference>
<dbReference type="GO" id="GO:0008237">
    <property type="term" value="F:metallopeptidase activity"/>
    <property type="evidence" value="ECO:0007669"/>
    <property type="project" value="InterPro"/>
</dbReference>
<name>A6G8C5_9BACT</name>
<dbReference type="Pfam" id="PF04151">
    <property type="entry name" value="PPC"/>
    <property type="match status" value="1"/>
</dbReference>